<dbReference type="EMBL" id="HBUF01228922">
    <property type="protein sequence ID" value="CAG6672588.1"/>
    <property type="molecule type" value="Transcribed_RNA"/>
</dbReference>
<organism evidence="1">
    <name type="scientific">Cacopsylla melanoneura</name>
    <dbReference type="NCBI Taxonomy" id="428564"/>
    <lineage>
        <taxon>Eukaryota</taxon>
        <taxon>Metazoa</taxon>
        <taxon>Ecdysozoa</taxon>
        <taxon>Arthropoda</taxon>
        <taxon>Hexapoda</taxon>
        <taxon>Insecta</taxon>
        <taxon>Pterygota</taxon>
        <taxon>Neoptera</taxon>
        <taxon>Paraneoptera</taxon>
        <taxon>Hemiptera</taxon>
        <taxon>Sternorrhyncha</taxon>
        <taxon>Psylloidea</taxon>
        <taxon>Psyllidae</taxon>
        <taxon>Psyllinae</taxon>
        <taxon>Cacopsylla</taxon>
    </lineage>
</organism>
<dbReference type="EMBL" id="HBUF01228920">
    <property type="protein sequence ID" value="CAG6672578.1"/>
    <property type="molecule type" value="Transcribed_RNA"/>
</dbReference>
<dbReference type="EMBL" id="HBUF01228921">
    <property type="protein sequence ID" value="CAG6672583.1"/>
    <property type="molecule type" value="Transcribed_RNA"/>
</dbReference>
<proteinExistence type="predicted"/>
<name>A0A8D8WVD9_9HEMI</name>
<sequence>MTPSIQILMRKQTWNVAFTSTNQNLLRNICLKTNYWMGFQTGWTDCLRALHHASTLRHGRSSKWHNVLSSQHHGLFALSLSLTLLSLSLLLLSLSPPPPSLSLSLFFSLSFSHVTHPIFPAFLEIN</sequence>
<protein>
    <submittedName>
        <fullName evidence="1">Uncharacterized protein</fullName>
    </submittedName>
</protein>
<evidence type="ECO:0000313" key="1">
    <source>
        <dbReference type="EMBL" id="CAG6672588.1"/>
    </source>
</evidence>
<dbReference type="AlphaFoldDB" id="A0A8D8WVD9"/>
<accession>A0A8D8WVD9</accession>
<reference evidence="1" key="1">
    <citation type="submission" date="2021-05" db="EMBL/GenBank/DDBJ databases">
        <authorList>
            <person name="Alioto T."/>
            <person name="Alioto T."/>
            <person name="Gomez Garrido J."/>
        </authorList>
    </citation>
    <scope>NUCLEOTIDE SEQUENCE</scope>
</reference>